<keyword evidence="6" id="KW-0862">Zinc</keyword>
<dbReference type="SMART" id="SM00709">
    <property type="entry name" value="Zpr1"/>
    <property type="match status" value="2"/>
</dbReference>
<dbReference type="eggNOG" id="KOG2703">
    <property type="taxonomic scope" value="Eukaryota"/>
</dbReference>
<keyword evidence="4" id="KW-0677">Repeat</keyword>
<proteinExistence type="inferred from homology"/>
<dbReference type="InterPro" id="IPR040141">
    <property type="entry name" value="ZPR1"/>
</dbReference>
<dbReference type="Gene3D" id="2.60.120.1040">
    <property type="entry name" value="ZPR1, A/B domain"/>
    <property type="match status" value="2"/>
</dbReference>
<comment type="subcellular location">
    <subcellularLocation>
        <location evidence="1">Nucleus</location>
    </subcellularLocation>
</comment>
<dbReference type="FunFam" id="2.20.25.420:FF:000001">
    <property type="entry name" value="Zinc finger protein ZPR1"/>
    <property type="match status" value="1"/>
</dbReference>
<dbReference type="GeneID" id="24111213"/>
<dbReference type="Pfam" id="PF03367">
    <property type="entry name" value="Zn_ribbon_ZPR1"/>
    <property type="match status" value="2"/>
</dbReference>
<dbReference type="AlphaFoldDB" id="R9PAV6"/>
<dbReference type="GO" id="GO:0008270">
    <property type="term" value="F:zinc ion binding"/>
    <property type="evidence" value="ECO:0007669"/>
    <property type="project" value="UniProtKB-KW"/>
</dbReference>
<evidence type="ECO:0000313" key="12">
    <source>
        <dbReference type="Proteomes" id="UP000014071"/>
    </source>
</evidence>
<dbReference type="PANTHER" id="PTHR10876">
    <property type="entry name" value="ZINC FINGER PROTEIN ZPR1"/>
    <property type="match status" value="1"/>
</dbReference>
<feature type="region of interest" description="Disordered" evidence="9">
    <location>
        <begin position="33"/>
        <end position="88"/>
    </location>
</feature>
<evidence type="ECO:0000259" key="10">
    <source>
        <dbReference type="SMART" id="SM00709"/>
    </source>
</evidence>
<dbReference type="InterPro" id="IPR042451">
    <property type="entry name" value="ZPR1_A/B_dom"/>
</dbReference>
<feature type="domain" description="Zinc finger ZPR1-type" evidence="10">
    <location>
        <begin position="151"/>
        <end position="348"/>
    </location>
</feature>
<dbReference type="Pfam" id="PF22794">
    <property type="entry name" value="jr-ZPR1"/>
    <property type="match status" value="3"/>
</dbReference>
<evidence type="ECO:0000256" key="9">
    <source>
        <dbReference type="SAM" id="MobiDB-lite"/>
    </source>
</evidence>
<dbReference type="FunFam" id="2.60.120.1040:FF:000001">
    <property type="entry name" value="Zinc finger protein ZPR1"/>
    <property type="match status" value="1"/>
</dbReference>
<evidence type="ECO:0000256" key="1">
    <source>
        <dbReference type="ARBA" id="ARBA00004123"/>
    </source>
</evidence>
<dbReference type="Proteomes" id="UP000014071">
    <property type="component" value="Unassembled WGS sequence"/>
</dbReference>
<feature type="region of interest" description="Disordered" evidence="9">
    <location>
        <begin position="288"/>
        <end position="336"/>
    </location>
</feature>
<dbReference type="InterPro" id="IPR042452">
    <property type="entry name" value="ZPR1_Znf1/2"/>
</dbReference>
<protein>
    <recommendedName>
        <fullName evidence="10">Zinc finger ZPR1-type domain-containing protein</fullName>
    </recommendedName>
</protein>
<dbReference type="InterPro" id="IPR056180">
    <property type="entry name" value="ZPR1_jr_dom"/>
</dbReference>
<accession>R9PAV6</accession>
<dbReference type="EMBL" id="DF238820">
    <property type="protein sequence ID" value="GAC98347.1"/>
    <property type="molecule type" value="Genomic_DNA"/>
</dbReference>
<evidence type="ECO:0000256" key="4">
    <source>
        <dbReference type="ARBA" id="ARBA00022737"/>
    </source>
</evidence>
<feature type="region of interest" description="Disordered" evidence="9">
    <location>
        <begin position="356"/>
        <end position="375"/>
    </location>
</feature>
<dbReference type="OrthoDB" id="308464at2759"/>
<dbReference type="NCBIfam" id="TIGR00310">
    <property type="entry name" value="ZPR1_znf"/>
    <property type="match status" value="2"/>
</dbReference>
<evidence type="ECO:0000256" key="5">
    <source>
        <dbReference type="ARBA" id="ARBA00022771"/>
    </source>
</evidence>
<comment type="function">
    <text evidence="8">Acts as a protein folding chaperone for elongation factor 1-alpha.</text>
</comment>
<dbReference type="GO" id="GO:0005634">
    <property type="term" value="C:nucleus"/>
    <property type="evidence" value="ECO:0007669"/>
    <property type="project" value="UniProtKB-SubCell"/>
</dbReference>
<keyword evidence="7" id="KW-0539">Nucleus</keyword>
<evidence type="ECO:0000256" key="2">
    <source>
        <dbReference type="ARBA" id="ARBA00008354"/>
    </source>
</evidence>
<comment type="similarity">
    <text evidence="2">Belongs to the ZPR1 family.</text>
</comment>
<dbReference type="Gene3D" id="2.20.25.420">
    <property type="entry name" value="ZPR1, zinc finger domain"/>
    <property type="match status" value="2"/>
</dbReference>
<dbReference type="STRING" id="1305764.R9PAV6"/>
<dbReference type="FunFam" id="2.20.25.420:FF:000002">
    <property type="entry name" value="Zinc finger protein ZPR1"/>
    <property type="match status" value="1"/>
</dbReference>
<evidence type="ECO:0000313" key="11">
    <source>
        <dbReference type="EMBL" id="GAC98347.1"/>
    </source>
</evidence>
<evidence type="ECO:0000256" key="8">
    <source>
        <dbReference type="ARBA" id="ARBA00054139"/>
    </source>
</evidence>
<dbReference type="HOGENOM" id="CLU_024138_1_0_1"/>
<evidence type="ECO:0000256" key="6">
    <source>
        <dbReference type="ARBA" id="ARBA00022833"/>
    </source>
</evidence>
<evidence type="ECO:0000256" key="7">
    <source>
        <dbReference type="ARBA" id="ARBA00023242"/>
    </source>
</evidence>
<evidence type="ECO:0000256" key="3">
    <source>
        <dbReference type="ARBA" id="ARBA00022723"/>
    </source>
</evidence>
<dbReference type="PANTHER" id="PTHR10876:SF0">
    <property type="entry name" value="ZINC FINGER PROTEIN ZPR1"/>
    <property type="match status" value="1"/>
</dbReference>
<dbReference type="InterPro" id="IPR004457">
    <property type="entry name" value="Znf_ZPR1"/>
</dbReference>
<dbReference type="RefSeq" id="XP_012191934.1">
    <property type="nucleotide sequence ID" value="XM_012336544.1"/>
</dbReference>
<name>R9PAV6_PSEHS</name>
<organism evidence="11 12">
    <name type="scientific">Pseudozyma hubeiensis (strain SY62)</name>
    <name type="common">Yeast</name>
    <dbReference type="NCBI Taxonomy" id="1305764"/>
    <lineage>
        <taxon>Eukaryota</taxon>
        <taxon>Fungi</taxon>
        <taxon>Dikarya</taxon>
        <taxon>Basidiomycota</taxon>
        <taxon>Ustilaginomycotina</taxon>
        <taxon>Ustilaginomycetes</taxon>
        <taxon>Ustilaginales</taxon>
        <taxon>Ustilaginaceae</taxon>
        <taxon>Pseudozyma</taxon>
    </lineage>
</organism>
<gene>
    <name evidence="11" type="ORF">PHSY_005940</name>
</gene>
<feature type="compositionally biased region" description="Basic and acidic residues" evidence="9">
    <location>
        <begin position="361"/>
        <end position="374"/>
    </location>
</feature>
<sequence>MLAAEMSKSSKLHKGGAPLRPTLFFVSFGFGSPDISTRSDSPPPRPTSSSESTNKRTSTVFTPLMKRTIDPAAGPLQKRPNTESTVIDDDVEIADATTMSSAPQPTAQDSKDFFKPIGEYVADEDQAGSGPDGAATGVEGGEQKMVDEVSSLCMECQQEGTTRMLLTYIPYFREVIVVSFSCPHCGNRNNEIQSAGQIQSKGCLYTVHVTSPADLNRQVVKSEWCTVKIPELQIEIPPKKGQLTTIEGLVSDTLRDLELDQPLRKHMQPEAYAKIEEICDKLREILGEDKPSEDAEADQAGDASSGLRSLGPVGGSSSSMSAEEKANRKVPPFSIRLDDPSGNSFVEFMGDVQGRGMSDAKWSKRDYPRSKEQNELLGLSGPAATGAEDDEQLHTTGFDKDAGETDFDNEEVYTFAGTCSSCNAPLETRMKKVNIPYFKDILIMSTNCDNCGYKDNEVKSGAAISEKGRKLTLKVEDKEDLSRDVLKSETAGFAIPEIDLHLAPGTLGGRFTTLEGLLQQVYDELSERVLMRGDSSERAATFEGFLGKLKSVISCETLPYTVILDDPLANSYIQNPYAPDPDEQIVEELYTRDYEQNEDLGLNDINVDNYQQEETGAAAEAAPNAAA</sequence>
<keyword evidence="5" id="KW-0863">Zinc-finger</keyword>
<keyword evidence="3" id="KW-0479">Metal-binding</keyword>
<keyword evidence="12" id="KW-1185">Reference proteome</keyword>
<feature type="domain" description="Zinc finger ZPR1-type" evidence="10">
    <location>
        <begin position="417"/>
        <end position="575"/>
    </location>
</feature>
<reference evidence="12" key="1">
    <citation type="journal article" date="2013" name="Genome Announc.">
        <title>Draft genome sequence of the basidiomycetous yeast-like fungus Pseudozyma hubeiensis SY62, which produces an abundant amount of the biosurfactant mannosylerythritol lipids.</title>
        <authorList>
            <person name="Konishi M."/>
            <person name="Hatada Y."/>
            <person name="Horiuchi J."/>
        </authorList>
    </citation>
    <scope>NUCLEOTIDE SEQUENCE [LARGE SCALE GENOMIC DNA]</scope>
    <source>
        <strain evidence="12">SY62</strain>
    </source>
</reference>